<dbReference type="PANTHER" id="PTHR30327:SF1">
    <property type="entry name" value="UPF0301 PROTEIN YQGE"/>
    <property type="match status" value="1"/>
</dbReference>
<keyword evidence="3" id="KW-1185">Reference proteome</keyword>
<name>A0ABR8V901_9BACT</name>
<dbReference type="PANTHER" id="PTHR30327">
    <property type="entry name" value="UNCHARACTERIZED PROTEIN YQGE"/>
    <property type="match status" value="1"/>
</dbReference>
<evidence type="ECO:0000313" key="3">
    <source>
        <dbReference type="Proteomes" id="UP000616346"/>
    </source>
</evidence>
<dbReference type="Gene3D" id="3.40.1740.10">
    <property type="entry name" value="VC0467-like"/>
    <property type="match status" value="1"/>
</dbReference>
<proteinExistence type="inferred from homology"/>
<comment type="caution">
    <text evidence="2">The sequence shown here is derived from an EMBL/GenBank/DDBJ whole genome shotgun (WGS) entry which is preliminary data.</text>
</comment>
<dbReference type="EMBL" id="JACSPQ010000001">
    <property type="protein sequence ID" value="MBD8001246.1"/>
    <property type="molecule type" value="Genomic_DNA"/>
</dbReference>
<sequence length="198" mass="22494">MDMSIFHVESNKTFPVHAGNILIASPLLPDYRFARTVILLVAHDSEGSVGLVVNKRFYTTYTLNMIVPELKYGPQVPVYPGGPMDKDNLFFIHSLSFLDGAVPLGHGLYVNGDFEFIKDYIMAGNPVEGRIRFFTGYAGWTYGQLEQEIEENSWIIGNSNPMTFLRGQFKHHCWKNCLENMGSPYNIWATYPQFPSLN</sequence>
<dbReference type="InterPro" id="IPR003774">
    <property type="entry name" value="AlgH-like"/>
</dbReference>
<comment type="similarity">
    <text evidence="1">Belongs to the UPF0301 (AlgH) family.</text>
</comment>
<gene>
    <name evidence="2" type="ORF">H9626_03315</name>
</gene>
<organism evidence="2 3">
    <name type="scientific">Phocaeicola faecium</name>
    <dbReference type="NCBI Taxonomy" id="2762213"/>
    <lineage>
        <taxon>Bacteria</taxon>
        <taxon>Pseudomonadati</taxon>
        <taxon>Bacteroidota</taxon>
        <taxon>Bacteroidia</taxon>
        <taxon>Bacteroidales</taxon>
        <taxon>Bacteroidaceae</taxon>
        <taxon>Phocaeicola</taxon>
    </lineage>
</organism>
<dbReference type="RefSeq" id="WP_191709558.1">
    <property type="nucleotide sequence ID" value="NZ_JACSPQ010000001.1"/>
</dbReference>
<dbReference type="Pfam" id="PF02622">
    <property type="entry name" value="DUF179"/>
    <property type="match status" value="1"/>
</dbReference>
<dbReference type="Proteomes" id="UP000616346">
    <property type="component" value="Unassembled WGS sequence"/>
</dbReference>
<evidence type="ECO:0000313" key="2">
    <source>
        <dbReference type="EMBL" id="MBD8001246.1"/>
    </source>
</evidence>
<reference evidence="2 3" key="1">
    <citation type="submission" date="2020-08" db="EMBL/GenBank/DDBJ databases">
        <title>A Genomic Blueprint of the Chicken Gut Microbiome.</title>
        <authorList>
            <person name="Gilroy R."/>
            <person name="Ravi A."/>
            <person name="Getino M."/>
            <person name="Pursley I."/>
            <person name="Horton D.L."/>
            <person name="Alikhan N.-F."/>
            <person name="Baker D."/>
            <person name="Gharbi K."/>
            <person name="Hall N."/>
            <person name="Watson M."/>
            <person name="Adriaenssens E.M."/>
            <person name="Foster-Nyarko E."/>
            <person name="Jarju S."/>
            <person name="Secka A."/>
            <person name="Antonio M."/>
            <person name="Oren A."/>
            <person name="Chaudhuri R."/>
            <person name="La Ragione R.M."/>
            <person name="Hildebrand F."/>
            <person name="Pallen M.J."/>
        </authorList>
    </citation>
    <scope>NUCLEOTIDE SEQUENCE [LARGE SCALE GENOMIC DNA]</scope>
    <source>
        <strain evidence="2 3">Sa1YUN3</strain>
    </source>
</reference>
<evidence type="ECO:0000256" key="1">
    <source>
        <dbReference type="ARBA" id="ARBA00009600"/>
    </source>
</evidence>
<accession>A0ABR8V901</accession>
<dbReference type="SUPFAM" id="SSF143456">
    <property type="entry name" value="VC0467-like"/>
    <property type="match status" value="1"/>
</dbReference>
<protein>
    <submittedName>
        <fullName evidence="2">YqgE/AlgH family protein</fullName>
    </submittedName>
</protein>